<dbReference type="Gene3D" id="3.40.190.100">
    <property type="entry name" value="Glycine betaine-binding periplasmic protein, domain 2"/>
    <property type="match status" value="1"/>
</dbReference>
<comment type="subcellular location">
    <subcellularLocation>
        <location evidence="1">Cell membrane</location>
    </subcellularLocation>
</comment>
<evidence type="ECO:0000313" key="7">
    <source>
        <dbReference type="EMBL" id="MFC3039204.1"/>
    </source>
</evidence>
<evidence type="ECO:0000256" key="2">
    <source>
        <dbReference type="ARBA" id="ARBA00022448"/>
    </source>
</evidence>
<evidence type="ECO:0000256" key="4">
    <source>
        <dbReference type="ARBA" id="ARBA00023136"/>
    </source>
</evidence>
<reference evidence="8" key="1">
    <citation type="journal article" date="2019" name="Int. J. Syst. Evol. Microbiol.">
        <title>The Global Catalogue of Microorganisms (GCM) 10K type strain sequencing project: providing services to taxonomists for standard genome sequencing and annotation.</title>
        <authorList>
            <consortium name="The Broad Institute Genomics Platform"/>
            <consortium name="The Broad Institute Genome Sequencing Center for Infectious Disease"/>
            <person name="Wu L."/>
            <person name="Ma J."/>
        </authorList>
    </citation>
    <scope>NUCLEOTIDE SEQUENCE [LARGE SCALE GENOMIC DNA]</scope>
    <source>
        <strain evidence="8">KCTC 13128</strain>
    </source>
</reference>
<dbReference type="EMBL" id="JBHRSA010000005">
    <property type="protein sequence ID" value="MFC3039204.1"/>
    <property type="molecule type" value="Genomic_DNA"/>
</dbReference>
<keyword evidence="8" id="KW-1185">Reference proteome</keyword>
<evidence type="ECO:0000256" key="3">
    <source>
        <dbReference type="ARBA" id="ARBA00022475"/>
    </source>
</evidence>
<keyword evidence="3" id="KW-1003">Cell membrane</keyword>
<keyword evidence="4" id="KW-0472">Membrane</keyword>
<dbReference type="RefSeq" id="WP_390268170.1">
    <property type="nucleotide sequence ID" value="NZ_JBHRSA010000005.1"/>
</dbReference>
<accession>A0ABV7CS33</accession>
<sequence>MFNFKWKKIGVIAGLSLSLIAAGCGSDDGEAQSETSASEEMEYTITGIEPGAGQTETNEIAISEYDSLAGWQQELSSTGAMLSELSDAMDNEEPIVISAWSPHYMFANWDIKYLEDPKGIFGEEESITTIAREGLKEDMPGAHTMLDRFQWELEDVEYGLLEAQEKSFEEVAQEWVEENQDTVAEWTEGVEPVDGTPIELVLTPWDAETFTTNIAKVILEQQGYSVTLTPIDPAVLFEAIADGSADASLAPWMPATHGELYAQYEGQFEDLGPNVDGAKIGLAVPEYMDVDSIEDLQPKE</sequence>
<feature type="domain" description="ABC-type glycine betaine transport system substrate-binding" evidence="6">
    <location>
        <begin position="36"/>
        <end position="178"/>
    </location>
</feature>
<keyword evidence="5" id="KW-0732">Signal</keyword>
<comment type="caution">
    <text evidence="7">The sequence shown here is derived from an EMBL/GenBank/DDBJ whole genome shotgun (WGS) entry which is preliminary data.</text>
</comment>
<dbReference type="PROSITE" id="PS51257">
    <property type="entry name" value="PROKAR_LIPOPROTEIN"/>
    <property type="match status" value="1"/>
</dbReference>
<organism evidence="7 8">
    <name type="scientific">Virgibacillus xinjiangensis</name>
    <dbReference type="NCBI Taxonomy" id="393090"/>
    <lineage>
        <taxon>Bacteria</taxon>
        <taxon>Bacillati</taxon>
        <taxon>Bacillota</taxon>
        <taxon>Bacilli</taxon>
        <taxon>Bacillales</taxon>
        <taxon>Bacillaceae</taxon>
        <taxon>Virgibacillus</taxon>
    </lineage>
</organism>
<feature type="signal peptide" evidence="5">
    <location>
        <begin position="1"/>
        <end position="21"/>
    </location>
</feature>
<dbReference type="Pfam" id="PF04069">
    <property type="entry name" value="OpuAC"/>
    <property type="match status" value="2"/>
</dbReference>
<evidence type="ECO:0000256" key="5">
    <source>
        <dbReference type="SAM" id="SignalP"/>
    </source>
</evidence>
<evidence type="ECO:0000256" key="1">
    <source>
        <dbReference type="ARBA" id="ARBA00004236"/>
    </source>
</evidence>
<gene>
    <name evidence="7" type="ORF">ACFOGI_02945</name>
</gene>
<keyword evidence="2" id="KW-0813">Transport</keyword>
<feature type="domain" description="ABC-type glycine betaine transport system substrate-binding" evidence="6">
    <location>
        <begin position="197"/>
        <end position="298"/>
    </location>
</feature>
<dbReference type="PANTHER" id="PTHR47737:SF1">
    <property type="entry name" value="GLYCINE BETAINE_PROLINE BETAINE TRANSPORT SYSTEM PERMEASE PROTEIN PROW"/>
    <property type="match status" value="1"/>
</dbReference>
<evidence type="ECO:0000259" key="6">
    <source>
        <dbReference type="Pfam" id="PF04069"/>
    </source>
</evidence>
<feature type="chain" id="PRO_5047027598" evidence="5">
    <location>
        <begin position="22"/>
        <end position="300"/>
    </location>
</feature>
<protein>
    <submittedName>
        <fullName evidence="7">Glycine betaine ABC transporter substrate-binding protein</fullName>
    </submittedName>
</protein>
<evidence type="ECO:0000313" key="8">
    <source>
        <dbReference type="Proteomes" id="UP001595279"/>
    </source>
</evidence>
<dbReference type="Gene3D" id="3.10.105.10">
    <property type="entry name" value="Dipeptide-binding Protein, Domain 3"/>
    <property type="match status" value="1"/>
</dbReference>
<dbReference type="PANTHER" id="PTHR47737">
    <property type="entry name" value="GLYCINE BETAINE/PROLINE BETAINE TRANSPORT SYSTEM PERMEASE PROTEIN PROW"/>
    <property type="match status" value="1"/>
</dbReference>
<dbReference type="Proteomes" id="UP001595279">
    <property type="component" value="Unassembled WGS sequence"/>
</dbReference>
<dbReference type="SUPFAM" id="SSF53850">
    <property type="entry name" value="Periplasmic binding protein-like II"/>
    <property type="match status" value="2"/>
</dbReference>
<proteinExistence type="predicted"/>
<name>A0ABV7CS33_9BACI</name>
<dbReference type="InterPro" id="IPR007210">
    <property type="entry name" value="ABC_Gly_betaine_transp_sub-bd"/>
</dbReference>